<reference evidence="3" key="1">
    <citation type="submission" date="2016-10" db="EMBL/GenBank/DDBJ databases">
        <authorList>
            <person name="Varghese N."/>
            <person name="Submissions S."/>
        </authorList>
    </citation>
    <scope>NUCLEOTIDE SEQUENCE [LARGE SCALE GENOMIC DNA]</scope>
    <source>
        <strain evidence="3">SP</strain>
    </source>
</reference>
<organism evidence="2 3">
    <name type="scientific">Evansella caseinilytica</name>
    <dbReference type="NCBI Taxonomy" id="1503961"/>
    <lineage>
        <taxon>Bacteria</taxon>
        <taxon>Bacillati</taxon>
        <taxon>Bacillota</taxon>
        <taxon>Bacilli</taxon>
        <taxon>Bacillales</taxon>
        <taxon>Bacillaceae</taxon>
        <taxon>Evansella</taxon>
    </lineage>
</organism>
<dbReference type="EMBL" id="FNPI01000038">
    <property type="protein sequence ID" value="SDZ68724.1"/>
    <property type="molecule type" value="Genomic_DNA"/>
</dbReference>
<protein>
    <submittedName>
        <fullName evidence="2">Uncharacterized protein</fullName>
    </submittedName>
</protein>
<name>A0A1H3V225_9BACI</name>
<keyword evidence="1" id="KW-0472">Membrane</keyword>
<feature type="transmembrane region" description="Helical" evidence="1">
    <location>
        <begin position="7"/>
        <end position="25"/>
    </location>
</feature>
<sequence>MSRKLKTFIVLSSTILIIMGSYFTYIQLKEDEAEIEKVVSSLKQPLVNMYHIEMVDGKNALVFYEWGYPTEANYGMVQVKKSLLGWKFVYGVSDNHRRFDDAIGWFYTELEDFLVLRGPVKYSVIADVLVITKDGKKYEAEIVRSENQKGQWFLIAEDEDFNEATLVARDEDGQIIEEHVIVAD</sequence>
<keyword evidence="1" id="KW-0812">Transmembrane</keyword>
<gene>
    <name evidence="2" type="ORF">SAMN05421736_1388</name>
</gene>
<dbReference type="OrthoDB" id="2604331at2"/>
<keyword evidence="1" id="KW-1133">Transmembrane helix</keyword>
<evidence type="ECO:0000256" key="1">
    <source>
        <dbReference type="SAM" id="Phobius"/>
    </source>
</evidence>
<keyword evidence="3" id="KW-1185">Reference proteome</keyword>
<proteinExistence type="predicted"/>
<dbReference type="Proteomes" id="UP000198935">
    <property type="component" value="Unassembled WGS sequence"/>
</dbReference>
<dbReference type="AlphaFoldDB" id="A0A1H3V225"/>
<accession>A0A1H3V225</accession>
<evidence type="ECO:0000313" key="2">
    <source>
        <dbReference type="EMBL" id="SDZ68724.1"/>
    </source>
</evidence>
<evidence type="ECO:0000313" key="3">
    <source>
        <dbReference type="Proteomes" id="UP000198935"/>
    </source>
</evidence>